<name>A0A543CMP4_9ACTN</name>
<evidence type="ECO:0000313" key="4">
    <source>
        <dbReference type="Proteomes" id="UP000316096"/>
    </source>
</evidence>
<keyword evidence="4" id="KW-1185">Reference proteome</keyword>
<comment type="caution">
    <text evidence="3">The sequence shown here is derived from an EMBL/GenBank/DDBJ whole genome shotgun (WGS) entry which is preliminary data.</text>
</comment>
<dbReference type="RefSeq" id="WP_246121758.1">
    <property type="nucleotide sequence ID" value="NZ_VFOZ01000001.1"/>
</dbReference>
<evidence type="ECO:0000256" key="2">
    <source>
        <dbReference type="SAM" id="Phobius"/>
    </source>
</evidence>
<dbReference type="Proteomes" id="UP000316096">
    <property type="component" value="Unassembled WGS sequence"/>
</dbReference>
<proteinExistence type="predicted"/>
<keyword evidence="2" id="KW-0812">Transmembrane</keyword>
<feature type="transmembrane region" description="Helical" evidence="2">
    <location>
        <begin position="37"/>
        <end position="59"/>
    </location>
</feature>
<sequence length="102" mass="10756">MAQNSHAGRASSWLAVIVIWIGFGVGGAALVPHPKWWLFWIGLGIVAVGGIIAAAVRIFDDVIMDGPRVEPEERHHSELTAARGESGGPEIATDPATTKPHG</sequence>
<organism evidence="3 4">
    <name type="scientific">Actinoallomurus bryophytorum</name>
    <dbReference type="NCBI Taxonomy" id="1490222"/>
    <lineage>
        <taxon>Bacteria</taxon>
        <taxon>Bacillati</taxon>
        <taxon>Actinomycetota</taxon>
        <taxon>Actinomycetes</taxon>
        <taxon>Streptosporangiales</taxon>
        <taxon>Thermomonosporaceae</taxon>
        <taxon>Actinoallomurus</taxon>
    </lineage>
</organism>
<feature type="region of interest" description="Disordered" evidence="1">
    <location>
        <begin position="70"/>
        <end position="102"/>
    </location>
</feature>
<keyword evidence="2" id="KW-1133">Transmembrane helix</keyword>
<protein>
    <submittedName>
        <fullName evidence="3">Uncharacterized protein</fullName>
    </submittedName>
</protein>
<accession>A0A543CMP4</accession>
<gene>
    <name evidence="3" type="ORF">FB559_4008</name>
</gene>
<dbReference type="AlphaFoldDB" id="A0A543CMP4"/>
<feature type="transmembrane region" description="Helical" evidence="2">
    <location>
        <begin position="12"/>
        <end position="31"/>
    </location>
</feature>
<evidence type="ECO:0000313" key="3">
    <source>
        <dbReference type="EMBL" id="TQL98385.1"/>
    </source>
</evidence>
<keyword evidence="2" id="KW-0472">Membrane</keyword>
<evidence type="ECO:0000256" key="1">
    <source>
        <dbReference type="SAM" id="MobiDB-lite"/>
    </source>
</evidence>
<dbReference type="NCBIfam" id="NF041681">
    <property type="entry name" value="HGxxPAAW"/>
    <property type="match status" value="1"/>
</dbReference>
<dbReference type="EMBL" id="VFOZ01000001">
    <property type="protein sequence ID" value="TQL98385.1"/>
    <property type="molecule type" value="Genomic_DNA"/>
</dbReference>
<reference evidence="3 4" key="1">
    <citation type="submission" date="2019-06" db="EMBL/GenBank/DDBJ databases">
        <title>Sequencing the genomes of 1000 actinobacteria strains.</title>
        <authorList>
            <person name="Klenk H.-P."/>
        </authorList>
    </citation>
    <scope>NUCLEOTIDE SEQUENCE [LARGE SCALE GENOMIC DNA]</scope>
    <source>
        <strain evidence="3 4">DSM 102200</strain>
    </source>
</reference>